<keyword evidence="1" id="KW-0472">Membrane</keyword>
<dbReference type="GO" id="GO:0000271">
    <property type="term" value="P:polysaccharide biosynthetic process"/>
    <property type="evidence" value="ECO:0007669"/>
    <property type="project" value="TreeGrafter"/>
</dbReference>
<organism evidence="3 4">
    <name type="scientific">Nitrospirillum amazonense</name>
    <dbReference type="NCBI Taxonomy" id="28077"/>
    <lineage>
        <taxon>Bacteria</taxon>
        <taxon>Pseudomonadati</taxon>
        <taxon>Pseudomonadota</taxon>
        <taxon>Alphaproteobacteria</taxon>
        <taxon>Rhodospirillales</taxon>
        <taxon>Azospirillaceae</taxon>
        <taxon>Nitrospirillum</taxon>
    </lineage>
</organism>
<sequence length="324" mass="36367">MLIYQSFERAKNPINFMAFRVARLWPGLALNTLVIVFIIGPFFSTAATLGEYFSANEFSPLHYLAINVFHIGEARLNIENMFMHAGGNKTAVNYPLWSLTVEAQCYCVVMVLGVMGLLSRKKLMPALMAALTALYLLGTYVNFEYPYSIFLYTFNRFKEDYSFYPVPFFFLGMVFYALKDKITLNWWLASALVVIAAMLHHTVLAVPTFVIALAYLTLTVGASRKLRFLRPKYDYSYGLYIYGFVCQQMVLDLYPSLSSYKALAVAVLMALAFSAISWHLVEGPCLRLCKRWASGTRQPASATVTGLDATPGNAVIAQPVLQAK</sequence>
<feature type="transmembrane region" description="Helical" evidence="1">
    <location>
        <begin position="96"/>
        <end position="118"/>
    </location>
</feature>
<dbReference type="EMBL" id="VITV01000002">
    <property type="protein sequence ID" value="TWB80112.1"/>
    <property type="molecule type" value="Genomic_DNA"/>
</dbReference>
<feature type="transmembrane region" description="Helical" evidence="1">
    <location>
        <begin position="123"/>
        <end position="141"/>
    </location>
</feature>
<reference evidence="3 4" key="1">
    <citation type="submission" date="2019-06" db="EMBL/GenBank/DDBJ databases">
        <title>Genomic Encyclopedia of Type Strains, Phase IV (KMG-V): Genome sequencing to study the core and pangenomes of soil and plant-associated prokaryotes.</title>
        <authorList>
            <person name="Whitman W."/>
        </authorList>
    </citation>
    <scope>NUCLEOTIDE SEQUENCE [LARGE SCALE GENOMIC DNA]</scope>
    <source>
        <strain evidence="3 4">BR 12005</strain>
    </source>
</reference>
<keyword evidence="1" id="KW-1133">Transmembrane helix</keyword>
<dbReference type="GO" id="GO:0016747">
    <property type="term" value="F:acyltransferase activity, transferring groups other than amino-acyl groups"/>
    <property type="evidence" value="ECO:0007669"/>
    <property type="project" value="InterPro"/>
</dbReference>
<comment type="caution">
    <text evidence="3">The sequence shown here is derived from an EMBL/GenBank/DDBJ whole genome shotgun (WGS) entry which is preliminary data.</text>
</comment>
<accession>A0A560KA44</accession>
<gene>
    <name evidence="3" type="ORF">FBZ87_102536</name>
</gene>
<proteinExistence type="predicted"/>
<evidence type="ECO:0000313" key="4">
    <source>
        <dbReference type="Proteomes" id="UP000320516"/>
    </source>
</evidence>
<evidence type="ECO:0000313" key="3">
    <source>
        <dbReference type="EMBL" id="TWB80112.1"/>
    </source>
</evidence>
<evidence type="ECO:0000256" key="1">
    <source>
        <dbReference type="SAM" id="Phobius"/>
    </source>
</evidence>
<evidence type="ECO:0000259" key="2">
    <source>
        <dbReference type="Pfam" id="PF01757"/>
    </source>
</evidence>
<dbReference type="InterPro" id="IPR050879">
    <property type="entry name" value="Acyltransferase_3"/>
</dbReference>
<dbReference type="PANTHER" id="PTHR23028">
    <property type="entry name" value="ACETYLTRANSFERASE"/>
    <property type="match status" value="1"/>
</dbReference>
<protein>
    <submittedName>
        <fullName evidence="3">Peptidoglycan/LPS O-acetylase OafA/YrhL</fullName>
    </submittedName>
</protein>
<dbReference type="PANTHER" id="PTHR23028:SF53">
    <property type="entry name" value="ACYL_TRANSF_3 DOMAIN-CONTAINING PROTEIN"/>
    <property type="match status" value="1"/>
</dbReference>
<dbReference type="Proteomes" id="UP000320516">
    <property type="component" value="Unassembled WGS sequence"/>
</dbReference>
<dbReference type="InterPro" id="IPR002656">
    <property type="entry name" value="Acyl_transf_3_dom"/>
</dbReference>
<feature type="transmembrane region" description="Helical" evidence="1">
    <location>
        <begin position="161"/>
        <end position="178"/>
    </location>
</feature>
<name>A0A560KA44_9PROT</name>
<feature type="transmembrane region" description="Helical" evidence="1">
    <location>
        <begin position="262"/>
        <end position="281"/>
    </location>
</feature>
<keyword evidence="1" id="KW-0812">Transmembrane</keyword>
<dbReference type="Pfam" id="PF01757">
    <property type="entry name" value="Acyl_transf_3"/>
    <property type="match status" value="1"/>
</dbReference>
<feature type="transmembrane region" description="Helical" evidence="1">
    <location>
        <begin position="190"/>
        <end position="217"/>
    </location>
</feature>
<feature type="domain" description="Acyltransferase 3" evidence="2">
    <location>
        <begin position="9"/>
        <end position="276"/>
    </location>
</feature>
<dbReference type="AlphaFoldDB" id="A0A560KA44"/>
<dbReference type="GO" id="GO:0016020">
    <property type="term" value="C:membrane"/>
    <property type="evidence" value="ECO:0007669"/>
    <property type="project" value="TreeGrafter"/>
</dbReference>
<feature type="transmembrane region" description="Helical" evidence="1">
    <location>
        <begin position="21"/>
        <end position="43"/>
    </location>
</feature>
<feature type="transmembrane region" description="Helical" evidence="1">
    <location>
        <begin position="237"/>
        <end position="255"/>
    </location>
</feature>